<dbReference type="InterPro" id="IPR036065">
    <property type="entry name" value="BolA-like_sf"/>
</dbReference>
<protein>
    <recommendedName>
        <fullName evidence="2">Cell division protein BolA</fullName>
    </recommendedName>
</protein>
<name>A0A382D5I2_9ZZZZ</name>
<evidence type="ECO:0008006" key="2">
    <source>
        <dbReference type="Google" id="ProtNLM"/>
    </source>
</evidence>
<proteinExistence type="predicted"/>
<dbReference type="EMBL" id="UINC01037397">
    <property type="protein sequence ID" value="SVB32823.1"/>
    <property type="molecule type" value="Genomic_DNA"/>
</dbReference>
<dbReference type="InterPro" id="IPR002634">
    <property type="entry name" value="BolA"/>
</dbReference>
<organism evidence="1">
    <name type="scientific">marine metagenome</name>
    <dbReference type="NCBI Taxonomy" id="408172"/>
    <lineage>
        <taxon>unclassified sequences</taxon>
        <taxon>metagenomes</taxon>
        <taxon>ecological metagenomes</taxon>
    </lineage>
</organism>
<dbReference type="Gene3D" id="3.30.300.90">
    <property type="entry name" value="BolA-like"/>
    <property type="match status" value="1"/>
</dbReference>
<reference evidence="1" key="1">
    <citation type="submission" date="2018-05" db="EMBL/GenBank/DDBJ databases">
        <authorList>
            <person name="Lanie J.A."/>
            <person name="Ng W.-L."/>
            <person name="Kazmierczak K.M."/>
            <person name="Andrzejewski T.M."/>
            <person name="Davidsen T.M."/>
            <person name="Wayne K.J."/>
            <person name="Tettelin H."/>
            <person name="Glass J.I."/>
            <person name="Rusch D."/>
            <person name="Podicherti R."/>
            <person name="Tsui H.-C.T."/>
            <person name="Winkler M.E."/>
        </authorList>
    </citation>
    <scope>NUCLEOTIDE SEQUENCE</scope>
</reference>
<dbReference type="PIRSF" id="PIRSF003113">
    <property type="entry name" value="BolA"/>
    <property type="match status" value="1"/>
</dbReference>
<gene>
    <name evidence="1" type="ORF">METZ01_LOCUS185677</name>
</gene>
<dbReference type="SUPFAM" id="SSF82657">
    <property type="entry name" value="BolA-like"/>
    <property type="match status" value="1"/>
</dbReference>
<sequence>METELRKRLEIEFTSAEITVDMDGNRAAIRIIADVFEGLAPVKRQQKVYRCIADLIESGALHAVTIKALTPHGL</sequence>
<dbReference type="AlphaFoldDB" id="A0A382D5I2"/>
<accession>A0A382D5I2</accession>
<dbReference type="Pfam" id="PF01722">
    <property type="entry name" value="BolA"/>
    <property type="match status" value="1"/>
</dbReference>
<evidence type="ECO:0000313" key="1">
    <source>
        <dbReference type="EMBL" id="SVB32823.1"/>
    </source>
</evidence>